<dbReference type="EMBL" id="CP017634">
    <property type="protein sequence ID" value="ATW25346.1"/>
    <property type="molecule type" value="Genomic_DNA"/>
</dbReference>
<dbReference type="InterPro" id="IPR030678">
    <property type="entry name" value="Peptide/Ni-bd"/>
</dbReference>
<dbReference type="PROSITE" id="PS51257">
    <property type="entry name" value="PROKAR_LIPOPROTEIN"/>
    <property type="match status" value="1"/>
</dbReference>
<dbReference type="GO" id="GO:1904680">
    <property type="term" value="F:peptide transmembrane transporter activity"/>
    <property type="evidence" value="ECO:0007669"/>
    <property type="project" value="TreeGrafter"/>
</dbReference>
<dbReference type="Gene3D" id="3.40.190.10">
    <property type="entry name" value="Periplasmic binding protein-like II"/>
    <property type="match status" value="1"/>
</dbReference>
<evidence type="ECO:0000256" key="5">
    <source>
        <dbReference type="SAM" id="SignalP"/>
    </source>
</evidence>
<dbReference type="Gene3D" id="3.10.105.10">
    <property type="entry name" value="Dipeptide-binding Protein, Domain 3"/>
    <property type="match status" value="1"/>
</dbReference>
<name>A0A3G1KSC8_FORW1</name>
<dbReference type="AlphaFoldDB" id="A0A3G1KSC8"/>
<dbReference type="GO" id="GO:0043190">
    <property type="term" value="C:ATP-binding cassette (ABC) transporter complex"/>
    <property type="evidence" value="ECO:0007669"/>
    <property type="project" value="InterPro"/>
</dbReference>
<dbReference type="GO" id="GO:0042597">
    <property type="term" value="C:periplasmic space"/>
    <property type="evidence" value="ECO:0007669"/>
    <property type="project" value="UniProtKB-ARBA"/>
</dbReference>
<feature type="signal peptide" evidence="5">
    <location>
        <begin position="1"/>
        <end position="17"/>
    </location>
</feature>
<dbReference type="PANTHER" id="PTHR30290">
    <property type="entry name" value="PERIPLASMIC BINDING COMPONENT OF ABC TRANSPORTER"/>
    <property type="match status" value="1"/>
</dbReference>
<comment type="similarity">
    <text evidence="2">Belongs to the bacterial solute-binding protein 5 family.</text>
</comment>
<dbReference type="GO" id="GO:0015833">
    <property type="term" value="P:peptide transport"/>
    <property type="evidence" value="ECO:0007669"/>
    <property type="project" value="TreeGrafter"/>
</dbReference>
<feature type="domain" description="Solute-binding protein family 5" evidence="6">
    <location>
        <begin position="89"/>
        <end position="424"/>
    </location>
</feature>
<dbReference type="PIRSF" id="PIRSF002741">
    <property type="entry name" value="MppA"/>
    <property type="match status" value="1"/>
</dbReference>
<evidence type="ECO:0000256" key="4">
    <source>
        <dbReference type="ARBA" id="ARBA00022729"/>
    </source>
</evidence>
<evidence type="ECO:0000259" key="6">
    <source>
        <dbReference type="Pfam" id="PF00496"/>
    </source>
</evidence>
<dbReference type="InterPro" id="IPR023765">
    <property type="entry name" value="SBP_5_CS"/>
</dbReference>
<evidence type="ECO:0000256" key="1">
    <source>
        <dbReference type="ARBA" id="ARBA00004193"/>
    </source>
</evidence>
<dbReference type="Gene3D" id="3.90.76.10">
    <property type="entry name" value="Dipeptide-binding Protein, Domain 1"/>
    <property type="match status" value="1"/>
</dbReference>
<dbReference type="InterPro" id="IPR039424">
    <property type="entry name" value="SBP_5"/>
</dbReference>
<dbReference type="Pfam" id="PF00496">
    <property type="entry name" value="SBP_bac_5"/>
    <property type="match status" value="1"/>
</dbReference>
<sequence length="553" mass="61880">MKWKKMLVFGVVLTLFAFLMTGCGGGTDTGKSAPEGGSTTAAGEADKIIRYTMTVTPKLDPGVGSDLASASAFVNLYDTLVLPRHDGSVEPWLATDWTVSEDKLTWDFKIRKGVKFHSGNDLTAADVAYSMNRIITIGEGYGYLFRGRIASATALDDDTVRFVCTKPYGPFLSTLVRLYILDSKLLEANVQDGDYGDKKDYGKNYLLEHDAGSGPYQLKEIKQNTYVWGEKFKDYWAGFDENNPDEFKCIGSNESVTVKTMMSRKELEIADHYQTAENTKAMAEMEGVKIASSNTGAIMMMTMNNQKAPTDDIHYRKALAYMIDYDTICQNIFPESVKAKSMVPSILLGYNPEMFTYTYNLDKAKEELALSKYAGQLDQYPLEVAWVAETPDREKLALAVQASAQKIGLPLNIVKTPWSTIVEKAANPQTTPNCVTVVCPPYYSEAGSTLESQVRSKEIGTWENCSWINNHELDGMIDDAIATIDVKERTKKYMDIQSKMRDLCPIIPVCEQPERTAYQASYVDWKAAMPDQLIPVMGYKYYMKNILVYPDKK</sequence>
<evidence type="ECO:0000256" key="2">
    <source>
        <dbReference type="ARBA" id="ARBA00005695"/>
    </source>
</evidence>
<gene>
    <name evidence="7" type="ORF">DCMF_11720</name>
</gene>
<dbReference type="CDD" id="cd08512">
    <property type="entry name" value="PBP2_NikA_DppA_OppA_like_7"/>
    <property type="match status" value="1"/>
</dbReference>
<dbReference type="SUPFAM" id="SSF53850">
    <property type="entry name" value="Periplasmic binding protein-like II"/>
    <property type="match status" value="1"/>
</dbReference>
<proteinExistence type="inferred from homology"/>
<keyword evidence="3" id="KW-0813">Transport</keyword>
<feature type="chain" id="PRO_5039538814" description="Solute-binding protein family 5 domain-containing protein" evidence="5">
    <location>
        <begin position="18"/>
        <end position="553"/>
    </location>
</feature>
<evidence type="ECO:0000313" key="8">
    <source>
        <dbReference type="Proteomes" id="UP000323521"/>
    </source>
</evidence>
<evidence type="ECO:0000256" key="3">
    <source>
        <dbReference type="ARBA" id="ARBA00022448"/>
    </source>
</evidence>
<dbReference type="Proteomes" id="UP000323521">
    <property type="component" value="Chromosome"/>
</dbReference>
<dbReference type="InterPro" id="IPR000914">
    <property type="entry name" value="SBP_5_dom"/>
</dbReference>
<keyword evidence="4 5" id="KW-0732">Signal</keyword>
<dbReference type="PROSITE" id="PS01040">
    <property type="entry name" value="SBP_BACTERIAL_5"/>
    <property type="match status" value="1"/>
</dbReference>
<dbReference type="RefSeq" id="WP_214659283.1">
    <property type="nucleotide sequence ID" value="NZ_CP017634.1"/>
</dbReference>
<dbReference type="KEGG" id="fwa:DCMF_11720"/>
<keyword evidence="8" id="KW-1185">Reference proteome</keyword>
<reference evidence="7 8" key="1">
    <citation type="submission" date="2016-10" db="EMBL/GenBank/DDBJ databases">
        <title>Complete Genome Sequence of Peptococcaceae strain DCMF.</title>
        <authorList>
            <person name="Edwards R.J."/>
            <person name="Holland S.I."/>
            <person name="Deshpande N.P."/>
            <person name="Wong Y.K."/>
            <person name="Ertan H."/>
            <person name="Manefield M."/>
            <person name="Russell T.L."/>
            <person name="Lee M.J."/>
        </authorList>
    </citation>
    <scope>NUCLEOTIDE SEQUENCE [LARGE SCALE GENOMIC DNA]</scope>
    <source>
        <strain evidence="7 8">DCMF</strain>
    </source>
</reference>
<evidence type="ECO:0000313" key="7">
    <source>
        <dbReference type="EMBL" id="ATW25346.1"/>
    </source>
</evidence>
<dbReference type="PANTHER" id="PTHR30290:SF9">
    <property type="entry name" value="OLIGOPEPTIDE-BINDING PROTEIN APPA"/>
    <property type="match status" value="1"/>
</dbReference>
<organism evidence="7 8">
    <name type="scientific">Formimonas warabiya</name>
    <dbReference type="NCBI Taxonomy" id="1761012"/>
    <lineage>
        <taxon>Bacteria</taxon>
        <taxon>Bacillati</taxon>
        <taxon>Bacillota</taxon>
        <taxon>Clostridia</taxon>
        <taxon>Eubacteriales</taxon>
        <taxon>Peptococcaceae</taxon>
        <taxon>Candidatus Formimonas</taxon>
    </lineage>
</organism>
<comment type="subcellular location">
    <subcellularLocation>
        <location evidence="1">Cell membrane</location>
        <topology evidence="1">Lipid-anchor</topology>
    </subcellularLocation>
</comment>
<protein>
    <recommendedName>
        <fullName evidence="6">Solute-binding protein family 5 domain-containing protein</fullName>
    </recommendedName>
</protein>
<accession>A0A3G1KSC8</accession>